<dbReference type="SMART" id="SM00388">
    <property type="entry name" value="HisKA"/>
    <property type="match status" value="1"/>
</dbReference>
<dbReference type="CDD" id="cd00082">
    <property type="entry name" value="HisKA"/>
    <property type="match status" value="1"/>
</dbReference>
<evidence type="ECO:0000256" key="1">
    <source>
        <dbReference type="ARBA" id="ARBA00000085"/>
    </source>
</evidence>
<keyword evidence="8" id="KW-0902">Two-component regulatory system</keyword>
<dbReference type="RefSeq" id="WP_230494696.1">
    <property type="nucleotide sequence ID" value="NZ_CAKJTG010000001.1"/>
</dbReference>
<evidence type="ECO:0000256" key="8">
    <source>
        <dbReference type="ARBA" id="ARBA00023012"/>
    </source>
</evidence>
<dbReference type="Pfam" id="PF00512">
    <property type="entry name" value="HisKA"/>
    <property type="match status" value="1"/>
</dbReference>
<evidence type="ECO:0000256" key="4">
    <source>
        <dbReference type="ARBA" id="ARBA00022679"/>
    </source>
</evidence>
<keyword evidence="5" id="KW-0547">Nucleotide-binding</keyword>
<keyword evidence="3" id="KW-0597">Phosphoprotein</keyword>
<organism evidence="10 11">
    <name type="scientific">Pseudoneobacillus rhizosphaerae</name>
    <dbReference type="NCBI Taxonomy" id="2880968"/>
    <lineage>
        <taxon>Bacteria</taxon>
        <taxon>Bacillati</taxon>
        <taxon>Bacillota</taxon>
        <taxon>Bacilli</taxon>
        <taxon>Bacillales</taxon>
        <taxon>Bacillaceae</taxon>
        <taxon>Pseudoneobacillus</taxon>
    </lineage>
</organism>
<dbReference type="SMART" id="SM00387">
    <property type="entry name" value="HATPase_c"/>
    <property type="match status" value="1"/>
</dbReference>
<dbReference type="Gene3D" id="1.10.287.130">
    <property type="match status" value="1"/>
</dbReference>
<dbReference type="AlphaFoldDB" id="A0A9C7L935"/>
<dbReference type="EMBL" id="CAKJTG010000001">
    <property type="protein sequence ID" value="CAG9606408.1"/>
    <property type="molecule type" value="Genomic_DNA"/>
</dbReference>
<dbReference type="PROSITE" id="PS50109">
    <property type="entry name" value="HIS_KIN"/>
    <property type="match status" value="1"/>
</dbReference>
<evidence type="ECO:0000313" key="10">
    <source>
        <dbReference type="EMBL" id="CAG9606408.1"/>
    </source>
</evidence>
<dbReference type="InterPro" id="IPR036890">
    <property type="entry name" value="HATPase_C_sf"/>
</dbReference>
<proteinExistence type="predicted"/>
<dbReference type="InterPro" id="IPR004358">
    <property type="entry name" value="Sig_transdc_His_kin-like_C"/>
</dbReference>
<dbReference type="SUPFAM" id="SSF55874">
    <property type="entry name" value="ATPase domain of HSP90 chaperone/DNA topoisomerase II/histidine kinase"/>
    <property type="match status" value="1"/>
</dbReference>
<evidence type="ECO:0000259" key="9">
    <source>
        <dbReference type="PROSITE" id="PS50109"/>
    </source>
</evidence>
<dbReference type="Proteomes" id="UP000789845">
    <property type="component" value="Unassembled WGS sequence"/>
</dbReference>
<dbReference type="InterPro" id="IPR005467">
    <property type="entry name" value="His_kinase_dom"/>
</dbReference>
<dbReference type="GO" id="GO:0000155">
    <property type="term" value="F:phosphorelay sensor kinase activity"/>
    <property type="evidence" value="ECO:0007669"/>
    <property type="project" value="InterPro"/>
</dbReference>
<name>A0A9C7L935_9BACI</name>
<sequence length="235" mass="27085">MDMQSQTDSIKDYHYQTIDKLAVGIVHEIRNPLTVVGGFLQLLKPYLIEIGKEQYVDIALEELKRADQLIYEFLNESKPSEQTPKRISLNQIVKDTSLLYECEAILKNITIRNRFTDEEIDFVANDKQLKQVFLNLLKNALEAIELRQDKSRNGIIDYYTVMEENRAVVVIKDNGCGMNEQTLRNLFLPFHTTKDTGTGVGLSVCKRIIEEHHGTITVESTEGFGTMFRIEFHLR</sequence>
<reference evidence="10" key="1">
    <citation type="submission" date="2021-10" db="EMBL/GenBank/DDBJ databases">
        <authorList>
            <person name="Criscuolo A."/>
        </authorList>
    </citation>
    <scope>NUCLEOTIDE SEQUENCE</scope>
    <source>
        <strain evidence="10">CIP111885</strain>
    </source>
</reference>
<dbReference type="PANTHER" id="PTHR43065">
    <property type="entry name" value="SENSOR HISTIDINE KINASE"/>
    <property type="match status" value="1"/>
</dbReference>
<dbReference type="GO" id="GO:0005524">
    <property type="term" value="F:ATP binding"/>
    <property type="evidence" value="ECO:0007669"/>
    <property type="project" value="UniProtKB-KW"/>
</dbReference>
<comment type="caution">
    <text evidence="10">The sequence shown here is derived from an EMBL/GenBank/DDBJ whole genome shotgun (WGS) entry which is preliminary data.</text>
</comment>
<dbReference type="PANTHER" id="PTHR43065:SF10">
    <property type="entry name" value="PEROXIDE STRESS-ACTIVATED HISTIDINE KINASE MAK3"/>
    <property type="match status" value="1"/>
</dbReference>
<keyword evidence="11" id="KW-1185">Reference proteome</keyword>
<protein>
    <recommendedName>
        <fullName evidence="2">histidine kinase</fullName>
        <ecNumber evidence="2">2.7.13.3</ecNumber>
    </recommendedName>
</protein>
<gene>
    <name evidence="10" type="primary">kinA_1</name>
    <name evidence="10" type="ORF">NEOCIP111885_00096</name>
</gene>
<evidence type="ECO:0000256" key="6">
    <source>
        <dbReference type="ARBA" id="ARBA00022777"/>
    </source>
</evidence>
<dbReference type="EC" id="2.7.13.3" evidence="2"/>
<accession>A0A9C7L935</accession>
<evidence type="ECO:0000256" key="5">
    <source>
        <dbReference type="ARBA" id="ARBA00022741"/>
    </source>
</evidence>
<dbReference type="SUPFAM" id="SSF47384">
    <property type="entry name" value="Homodimeric domain of signal transducing histidine kinase"/>
    <property type="match status" value="1"/>
</dbReference>
<dbReference type="PRINTS" id="PR00344">
    <property type="entry name" value="BCTRLSENSOR"/>
</dbReference>
<evidence type="ECO:0000256" key="2">
    <source>
        <dbReference type="ARBA" id="ARBA00012438"/>
    </source>
</evidence>
<evidence type="ECO:0000313" key="11">
    <source>
        <dbReference type="Proteomes" id="UP000789845"/>
    </source>
</evidence>
<dbReference type="InterPro" id="IPR036097">
    <property type="entry name" value="HisK_dim/P_sf"/>
</dbReference>
<dbReference type="InterPro" id="IPR003661">
    <property type="entry name" value="HisK_dim/P_dom"/>
</dbReference>
<dbReference type="InterPro" id="IPR003594">
    <property type="entry name" value="HATPase_dom"/>
</dbReference>
<dbReference type="Gene3D" id="3.30.565.10">
    <property type="entry name" value="Histidine kinase-like ATPase, C-terminal domain"/>
    <property type="match status" value="1"/>
</dbReference>
<feature type="domain" description="Histidine kinase" evidence="9">
    <location>
        <begin position="24"/>
        <end position="235"/>
    </location>
</feature>
<comment type="catalytic activity">
    <reaction evidence="1">
        <text>ATP + protein L-histidine = ADP + protein N-phospho-L-histidine.</text>
        <dbReference type="EC" id="2.7.13.3"/>
    </reaction>
</comment>
<evidence type="ECO:0000256" key="7">
    <source>
        <dbReference type="ARBA" id="ARBA00022840"/>
    </source>
</evidence>
<keyword evidence="7" id="KW-0067">ATP-binding</keyword>
<keyword evidence="4 10" id="KW-0808">Transferase</keyword>
<keyword evidence="6 10" id="KW-0418">Kinase</keyword>
<evidence type="ECO:0000256" key="3">
    <source>
        <dbReference type="ARBA" id="ARBA00022553"/>
    </source>
</evidence>
<dbReference type="Pfam" id="PF02518">
    <property type="entry name" value="HATPase_c"/>
    <property type="match status" value="1"/>
</dbReference>